<keyword evidence="6" id="KW-0539">Nucleus</keyword>
<keyword evidence="4" id="KW-0747">Spliceosome</keyword>
<sequence length="213" mass="23602">MSLTNAIHDSLPYIDAEPTLSERASALALIAEEVGSEQIDNHPLLPPLAQQNFSPLIESELLRIENKEPLKAIDLTRYEALEPPTTSPHSDERTPETLIAWRKALQKAYTSQSYLVGRTTNLALLEKYGKNAWLIGNAQLEDVLRGLEKELAETKAEIDGVAIERKNAQEAVGGELKGLEEAWKRGVGRVLETEVAAEGVRMEILGRRREGAR</sequence>
<evidence type="ECO:0000256" key="4">
    <source>
        <dbReference type="ARBA" id="ARBA00022728"/>
    </source>
</evidence>
<comment type="subcellular location">
    <subcellularLocation>
        <location evidence="1">Nucleus</location>
    </subcellularLocation>
</comment>
<accession>A0A2J6QMI7</accession>
<gene>
    <name evidence="8" type="ORF">NA56DRAFT_641164</name>
</gene>
<keyword evidence="3" id="KW-0507">mRNA processing</keyword>
<comment type="similarity">
    <text evidence="2">Belongs to the SPF27 family.</text>
</comment>
<dbReference type="Pfam" id="PF05700">
    <property type="entry name" value="BCAS2"/>
    <property type="match status" value="1"/>
</dbReference>
<dbReference type="PANTHER" id="PTHR13296:SF0">
    <property type="entry name" value="PRE-MRNA-SPLICING FACTOR SPF27"/>
    <property type="match status" value="1"/>
</dbReference>
<dbReference type="GO" id="GO:0071013">
    <property type="term" value="C:catalytic step 2 spliceosome"/>
    <property type="evidence" value="ECO:0007669"/>
    <property type="project" value="TreeGrafter"/>
</dbReference>
<evidence type="ECO:0000256" key="3">
    <source>
        <dbReference type="ARBA" id="ARBA00022664"/>
    </source>
</evidence>
<dbReference type="GO" id="GO:0008380">
    <property type="term" value="P:RNA splicing"/>
    <property type="evidence" value="ECO:0007669"/>
    <property type="project" value="UniProtKB-KW"/>
</dbReference>
<dbReference type="GO" id="GO:0006397">
    <property type="term" value="P:mRNA processing"/>
    <property type="evidence" value="ECO:0007669"/>
    <property type="project" value="UniProtKB-KW"/>
</dbReference>
<organism evidence="8 9">
    <name type="scientific">Hyaloscypha hepaticicola</name>
    <dbReference type="NCBI Taxonomy" id="2082293"/>
    <lineage>
        <taxon>Eukaryota</taxon>
        <taxon>Fungi</taxon>
        <taxon>Dikarya</taxon>
        <taxon>Ascomycota</taxon>
        <taxon>Pezizomycotina</taxon>
        <taxon>Leotiomycetes</taxon>
        <taxon>Helotiales</taxon>
        <taxon>Hyaloscyphaceae</taxon>
        <taxon>Hyaloscypha</taxon>
    </lineage>
</organism>
<dbReference type="GO" id="GO:0071011">
    <property type="term" value="C:precatalytic spliceosome"/>
    <property type="evidence" value="ECO:0007669"/>
    <property type="project" value="TreeGrafter"/>
</dbReference>
<dbReference type="STRING" id="1745343.A0A2J6QMI7"/>
<dbReference type="GO" id="GO:0000974">
    <property type="term" value="C:Prp19 complex"/>
    <property type="evidence" value="ECO:0007669"/>
    <property type="project" value="TreeGrafter"/>
</dbReference>
<feature type="coiled-coil region" evidence="7">
    <location>
        <begin position="137"/>
        <end position="171"/>
    </location>
</feature>
<keyword evidence="9" id="KW-1185">Reference proteome</keyword>
<dbReference type="AlphaFoldDB" id="A0A2J6QMI7"/>
<evidence type="ECO:0000256" key="6">
    <source>
        <dbReference type="ARBA" id="ARBA00023242"/>
    </source>
</evidence>
<evidence type="ECO:0000313" key="9">
    <source>
        <dbReference type="Proteomes" id="UP000235672"/>
    </source>
</evidence>
<evidence type="ECO:0000256" key="1">
    <source>
        <dbReference type="ARBA" id="ARBA00004123"/>
    </source>
</evidence>
<evidence type="ECO:0000256" key="7">
    <source>
        <dbReference type="SAM" id="Coils"/>
    </source>
</evidence>
<protein>
    <submittedName>
        <fullName evidence="8">BCAS2 family protein</fullName>
    </submittedName>
</protein>
<evidence type="ECO:0000313" key="8">
    <source>
        <dbReference type="EMBL" id="PMD27488.1"/>
    </source>
</evidence>
<name>A0A2J6QMI7_9HELO</name>
<dbReference type="InterPro" id="IPR008409">
    <property type="entry name" value="SPF27"/>
</dbReference>
<dbReference type="OrthoDB" id="205794at2759"/>
<dbReference type="PANTHER" id="PTHR13296">
    <property type="entry name" value="BCAS2 PROTEIN"/>
    <property type="match status" value="1"/>
</dbReference>
<keyword evidence="7" id="KW-0175">Coiled coil</keyword>
<reference evidence="8 9" key="1">
    <citation type="submission" date="2016-05" db="EMBL/GenBank/DDBJ databases">
        <title>A degradative enzymes factory behind the ericoid mycorrhizal symbiosis.</title>
        <authorList>
            <consortium name="DOE Joint Genome Institute"/>
            <person name="Martino E."/>
            <person name="Morin E."/>
            <person name="Grelet G."/>
            <person name="Kuo A."/>
            <person name="Kohler A."/>
            <person name="Daghino S."/>
            <person name="Barry K."/>
            <person name="Choi C."/>
            <person name="Cichocki N."/>
            <person name="Clum A."/>
            <person name="Copeland A."/>
            <person name="Hainaut M."/>
            <person name="Haridas S."/>
            <person name="Labutti K."/>
            <person name="Lindquist E."/>
            <person name="Lipzen A."/>
            <person name="Khouja H.-R."/>
            <person name="Murat C."/>
            <person name="Ohm R."/>
            <person name="Olson A."/>
            <person name="Spatafora J."/>
            <person name="Veneault-Fourrey C."/>
            <person name="Henrissat B."/>
            <person name="Grigoriev I."/>
            <person name="Martin F."/>
            <person name="Perotto S."/>
        </authorList>
    </citation>
    <scope>NUCLEOTIDE SEQUENCE [LARGE SCALE GENOMIC DNA]</scope>
    <source>
        <strain evidence="8 9">UAMH 7357</strain>
    </source>
</reference>
<keyword evidence="5" id="KW-0508">mRNA splicing</keyword>
<proteinExistence type="inferred from homology"/>
<evidence type="ECO:0000256" key="5">
    <source>
        <dbReference type="ARBA" id="ARBA00023187"/>
    </source>
</evidence>
<evidence type="ECO:0000256" key="2">
    <source>
        <dbReference type="ARBA" id="ARBA00010788"/>
    </source>
</evidence>
<dbReference type="Proteomes" id="UP000235672">
    <property type="component" value="Unassembled WGS sequence"/>
</dbReference>
<dbReference type="EMBL" id="KZ613466">
    <property type="protein sequence ID" value="PMD27488.1"/>
    <property type="molecule type" value="Genomic_DNA"/>
</dbReference>